<dbReference type="SUPFAM" id="SSF46785">
    <property type="entry name" value="Winged helix' DNA-binding domain"/>
    <property type="match status" value="1"/>
</dbReference>
<dbReference type="Gene3D" id="3.40.190.290">
    <property type="match status" value="1"/>
</dbReference>
<name>A0A108U5Q1_9GAMM</name>
<feature type="domain" description="HTH lysR-type" evidence="6">
    <location>
        <begin position="4"/>
        <end position="61"/>
    </location>
</feature>
<evidence type="ECO:0000256" key="2">
    <source>
        <dbReference type="ARBA" id="ARBA00023015"/>
    </source>
</evidence>
<keyword evidence="4" id="KW-0804">Transcription</keyword>
<dbReference type="InterPro" id="IPR005119">
    <property type="entry name" value="LysR_subst-bd"/>
</dbReference>
<evidence type="ECO:0000256" key="4">
    <source>
        <dbReference type="ARBA" id="ARBA00023163"/>
    </source>
</evidence>
<keyword evidence="8" id="KW-1185">Reference proteome</keyword>
<dbReference type="SUPFAM" id="SSF53850">
    <property type="entry name" value="Periplasmic binding protein-like II"/>
    <property type="match status" value="1"/>
</dbReference>
<evidence type="ECO:0000256" key="3">
    <source>
        <dbReference type="ARBA" id="ARBA00023125"/>
    </source>
</evidence>
<dbReference type="GO" id="GO:0000976">
    <property type="term" value="F:transcription cis-regulatory region binding"/>
    <property type="evidence" value="ECO:0007669"/>
    <property type="project" value="TreeGrafter"/>
</dbReference>
<dbReference type="InterPro" id="IPR036388">
    <property type="entry name" value="WH-like_DNA-bd_sf"/>
</dbReference>
<dbReference type="Pfam" id="PF03466">
    <property type="entry name" value="LysR_substrate"/>
    <property type="match status" value="1"/>
</dbReference>
<evidence type="ECO:0000313" key="8">
    <source>
        <dbReference type="Proteomes" id="UP000023435"/>
    </source>
</evidence>
<comment type="caution">
    <text evidence="7">The sequence shown here is derived from an EMBL/GenBank/DDBJ whole genome shotgun (WGS) entry which is preliminary data.</text>
</comment>
<dbReference type="EMBL" id="JAJA02000001">
    <property type="protein sequence ID" value="KWS03047.1"/>
    <property type="molecule type" value="Genomic_DNA"/>
</dbReference>
<dbReference type="GO" id="GO:0003700">
    <property type="term" value="F:DNA-binding transcription factor activity"/>
    <property type="evidence" value="ECO:0007669"/>
    <property type="project" value="InterPro"/>
</dbReference>
<reference evidence="7 8" key="1">
    <citation type="journal article" date="2014" name="Genome Announc.">
        <title>Draft Genome Sequence of Lysobacter capsici AZ78, a Bacterium Antagonistic to Plant-Pathogenic Oomycetes.</title>
        <authorList>
            <person name="Puopolo G."/>
            <person name="Sonego P."/>
            <person name="Engelen K."/>
            <person name="Pertot I."/>
        </authorList>
    </citation>
    <scope>NUCLEOTIDE SEQUENCE [LARGE SCALE GENOMIC DNA]</scope>
    <source>
        <strain evidence="7 8">AZ78</strain>
    </source>
</reference>
<keyword evidence="3" id="KW-0238">DNA-binding</keyword>
<dbReference type="AlphaFoldDB" id="A0A108U5Q1"/>
<proteinExistence type="inferred from homology"/>
<evidence type="ECO:0000259" key="6">
    <source>
        <dbReference type="PROSITE" id="PS50931"/>
    </source>
</evidence>
<dbReference type="RefSeq" id="WP_036102903.1">
    <property type="nucleotide sequence ID" value="NZ_JAJA02000001.1"/>
</dbReference>
<feature type="region of interest" description="Disordered" evidence="5">
    <location>
        <begin position="300"/>
        <end position="322"/>
    </location>
</feature>
<dbReference type="Pfam" id="PF00126">
    <property type="entry name" value="HTH_1"/>
    <property type="match status" value="1"/>
</dbReference>
<comment type="similarity">
    <text evidence="1">Belongs to the LysR transcriptional regulatory family.</text>
</comment>
<evidence type="ECO:0000256" key="5">
    <source>
        <dbReference type="SAM" id="MobiDB-lite"/>
    </source>
</evidence>
<dbReference type="Proteomes" id="UP000023435">
    <property type="component" value="Unassembled WGS sequence"/>
</dbReference>
<dbReference type="OrthoDB" id="5293066at2"/>
<dbReference type="InterPro" id="IPR036390">
    <property type="entry name" value="WH_DNA-bd_sf"/>
</dbReference>
<dbReference type="PANTHER" id="PTHR30126:SF88">
    <property type="entry name" value="TRANSCRIPTIONAL REGULATOR-RELATED"/>
    <property type="match status" value="1"/>
</dbReference>
<dbReference type="Gene3D" id="1.10.10.10">
    <property type="entry name" value="Winged helix-like DNA-binding domain superfamily/Winged helix DNA-binding domain"/>
    <property type="match status" value="1"/>
</dbReference>
<gene>
    <name evidence="7" type="ORF">AZ78_0593</name>
</gene>
<protein>
    <submittedName>
        <fullName evidence="7">Transcriptional regulator, LysR family</fullName>
    </submittedName>
</protein>
<evidence type="ECO:0000313" key="7">
    <source>
        <dbReference type="EMBL" id="KWS03047.1"/>
    </source>
</evidence>
<organism evidence="7 8">
    <name type="scientific">Lysobacter capsici AZ78</name>
    <dbReference type="NCBI Taxonomy" id="1444315"/>
    <lineage>
        <taxon>Bacteria</taxon>
        <taxon>Pseudomonadati</taxon>
        <taxon>Pseudomonadota</taxon>
        <taxon>Gammaproteobacteria</taxon>
        <taxon>Lysobacterales</taxon>
        <taxon>Lysobacteraceae</taxon>
        <taxon>Lysobacter</taxon>
    </lineage>
</organism>
<dbReference type="PANTHER" id="PTHR30126">
    <property type="entry name" value="HTH-TYPE TRANSCRIPTIONAL REGULATOR"/>
    <property type="match status" value="1"/>
</dbReference>
<sequence length="322" mass="35924">MSAFTLHDLQCFDAVIRAGGFQAAATVLHRSHPAVFAAVARLESQLGLSLLDRSGYRVQPTDAGRSLHRRAQGLLREAEQLRSHAAQLAMGEESELRVVIGDLCPRPQLLALLSGFFSQCPATRLHLHFEAVTGPWERLFDGDADLIVHRIDKTDPRLEWIDLCKVPLLPVVAPGLLPFPITRAITPTQMRDFTQCVMRDTARHSPDINYFMIEGAHQCVVADQSMKKEVILHGMGWGHLPRFLIERELHDGRLHSIAGRHLPGGTEELVAARRSDRPQGPVANRLWDYIRERAPRLRAELEPAASSVRKRASAGKRRGARA</sequence>
<accession>A0A108U5Q1</accession>
<dbReference type="PROSITE" id="PS50931">
    <property type="entry name" value="HTH_LYSR"/>
    <property type="match status" value="1"/>
</dbReference>
<evidence type="ECO:0000256" key="1">
    <source>
        <dbReference type="ARBA" id="ARBA00009437"/>
    </source>
</evidence>
<dbReference type="InterPro" id="IPR000847">
    <property type="entry name" value="LysR_HTH_N"/>
</dbReference>
<feature type="compositionally biased region" description="Basic residues" evidence="5">
    <location>
        <begin position="308"/>
        <end position="322"/>
    </location>
</feature>
<keyword evidence="2" id="KW-0805">Transcription regulation</keyword>